<dbReference type="GO" id="GO:0003700">
    <property type="term" value="F:DNA-binding transcription factor activity"/>
    <property type="evidence" value="ECO:0007669"/>
    <property type="project" value="TreeGrafter"/>
</dbReference>
<feature type="DNA-binding region" description="H-T-H motif" evidence="2">
    <location>
        <begin position="49"/>
        <end position="68"/>
    </location>
</feature>
<dbReference type="Gene3D" id="1.10.357.10">
    <property type="entry name" value="Tetracycline Repressor, domain 2"/>
    <property type="match status" value="1"/>
</dbReference>
<dbReference type="OrthoDB" id="3218408at2"/>
<evidence type="ECO:0000259" key="4">
    <source>
        <dbReference type="PROSITE" id="PS50977"/>
    </source>
</evidence>
<name>A0A401YP69_9ACTN</name>
<dbReference type="PROSITE" id="PS50977">
    <property type="entry name" value="HTH_TETR_2"/>
    <property type="match status" value="1"/>
</dbReference>
<dbReference type="EMBL" id="BIFH01000020">
    <property type="protein sequence ID" value="GCD96327.1"/>
    <property type="molecule type" value="Genomic_DNA"/>
</dbReference>
<evidence type="ECO:0000256" key="2">
    <source>
        <dbReference type="PROSITE-ProRule" id="PRU00335"/>
    </source>
</evidence>
<evidence type="ECO:0000256" key="3">
    <source>
        <dbReference type="SAM" id="MobiDB-lite"/>
    </source>
</evidence>
<dbReference type="InterPro" id="IPR001647">
    <property type="entry name" value="HTH_TetR"/>
</dbReference>
<dbReference type="InterPro" id="IPR009057">
    <property type="entry name" value="Homeodomain-like_sf"/>
</dbReference>
<accession>A0A401YP69</accession>
<organism evidence="5 6">
    <name type="scientific">Embleya hyalina</name>
    <dbReference type="NCBI Taxonomy" id="516124"/>
    <lineage>
        <taxon>Bacteria</taxon>
        <taxon>Bacillati</taxon>
        <taxon>Actinomycetota</taxon>
        <taxon>Actinomycetes</taxon>
        <taxon>Kitasatosporales</taxon>
        <taxon>Streptomycetaceae</taxon>
        <taxon>Embleya</taxon>
    </lineage>
</organism>
<proteinExistence type="predicted"/>
<evidence type="ECO:0000313" key="5">
    <source>
        <dbReference type="EMBL" id="GCD96327.1"/>
    </source>
</evidence>
<keyword evidence="1 2" id="KW-0238">DNA-binding</keyword>
<dbReference type="SUPFAM" id="SSF46689">
    <property type="entry name" value="Homeodomain-like"/>
    <property type="match status" value="1"/>
</dbReference>
<reference evidence="5 6" key="1">
    <citation type="submission" date="2018-12" db="EMBL/GenBank/DDBJ databases">
        <title>Draft genome sequence of Embleya hyalina NBRC 13850T.</title>
        <authorList>
            <person name="Komaki H."/>
            <person name="Hosoyama A."/>
            <person name="Kimura A."/>
            <person name="Ichikawa N."/>
            <person name="Tamura T."/>
        </authorList>
    </citation>
    <scope>NUCLEOTIDE SEQUENCE [LARGE SCALE GENOMIC DNA]</scope>
    <source>
        <strain evidence="5 6">NBRC 13850</strain>
    </source>
</reference>
<feature type="region of interest" description="Disordered" evidence="3">
    <location>
        <begin position="1"/>
        <end position="27"/>
    </location>
</feature>
<dbReference type="PANTHER" id="PTHR30055">
    <property type="entry name" value="HTH-TYPE TRANSCRIPTIONAL REGULATOR RUTR"/>
    <property type="match status" value="1"/>
</dbReference>
<dbReference type="AlphaFoldDB" id="A0A401YP69"/>
<dbReference type="RefSeq" id="WP_126638389.1">
    <property type="nucleotide sequence ID" value="NZ_BIFH01000020.1"/>
</dbReference>
<dbReference type="PANTHER" id="PTHR30055:SF237">
    <property type="entry name" value="TRANSCRIPTIONAL REPRESSOR MCE3R"/>
    <property type="match status" value="1"/>
</dbReference>
<evidence type="ECO:0000256" key="1">
    <source>
        <dbReference type="ARBA" id="ARBA00023125"/>
    </source>
</evidence>
<dbReference type="PRINTS" id="PR00455">
    <property type="entry name" value="HTHTETR"/>
</dbReference>
<evidence type="ECO:0000313" key="6">
    <source>
        <dbReference type="Proteomes" id="UP000286931"/>
    </source>
</evidence>
<feature type="domain" description="HTH tetR-type" evidence="4">
    <location>
        <begin position="26"/>
        <end position="86"/>
    </location>
</feature>
<protein>
    <submittedName>
        <fullName evidence="5">TetR family transcriptional regulator</fullName>
    </submittedName>
</protein>
<dbReference type="Proteomes" id="UP000286931">
    <property type="component" value="Unassembled WGS sequence"/>
</dbReference>
<keyword evidence="6" id="KW-1185">Reference proteome</keyword>
<comment type="caution">
    <text evidence="5">The sequence shown here is derived from an EMBL/GenBank/DDBJ whole genome shotgun (WGS) entry which is preliminary data.</text>
</comment>
<dbReference type="GO" id="GO:0000976">
    <property type="term" value="F:transcription cis-regulatory region binding"/>
    <property type="evidence" value="ECO:0007669"/>
    <property type="project" value="TreeGrafter"/>
</dbReference>
<sequence length="208" mass="23053">MRNGVPSERVQSDDEPERSARPGRRTLSREDWARAALEAMREGGLGAVAVEPLAERLGTTKGSFYWHFKDRDSLIQAALERWVAESEELMAAAERIADPVERGRRLTEYAFTAPSGADITTTLLIHAQHPVVGPILEQVTRRRLEFGARLTEELGLPADAAYRHALTALTMTVGIALIRRGAPQLLPQGEEKDAYVRYILELLGPPMS</sequence>
<dbReference type="Pfam" id="PF00440">
    <property type="entry name" value="TetR_N"/>
    <property type="match status" value="1"/>
</dbReference>
<gene>
    <name evidence="5" type="ORF">EHYA_04012</name>
</gene>
<dbReference type="InterPro" id="IPR050109">
    <property type="entry name" value="HTH-type_TetR-like_transc_reg"/>
</dbReference>